<organism evidence="3 4">
    <name type="scientific">Thalassobaculum litoreum DSM 18839</name>
    <dbReference type="NCBI Taxonomy" id="1123362"/>
    <lineage>
        <taxon>Bacteria</taxon>
        <taxon>Pseudomonadati</taxon>
        <taxon>Pseudomonadota</taxon>
        <taxon>Alphaproteobacteria</taxon>
        <taxon>Rhodospirillales</taxon>
        <taxon>Thalassobaculaceae</taxon>
        <taxon>Thalassobaculum</taxon>
    </lineage>
</organism>
<accession>A0A8G2BFP2</accession>
<evidence type="ECO:0000313" key="4">
    <source>
        <dbReference type="Proteomes" id="UP000198615"/>
    </source>
</evidence>
<dbReference type="Pfam" id="PF13481">
    <property type="entry name" value="AAA_25"/>
    <property type="match status" value="1"/>
</dbReference>
<feature type="compositionally biased region" description="Gly residues" evidence="1">
    <location>
        <begin position="322"/>
        <end position="332"/>
    </location>
</feature>
<sequence length="837" mass="90153">MTPTNALNDHSALEASATDRLSEADTPQRPQEAHGQPLEPGTAPTAQMATEAAQKSPSTAQADVSDPPAPSAGHHPDPNDLDQELVDSFGRLLTRLGKVMAPDDQGMAVWGMKAFDGRWEPLPPLLPSELPKVNRGAVKKSFDPKHRLNVYFRYPLFCGEAPTGTEKEAVAVPALVSDFDGGTWTVERVRDALTLPPSFIVETSPGNFQAHLILDRPVGVATARYFATRWNNPNSGVDGASFKPVQAWRLPGSINWGSKDKVAGHPDTYPYQTHLVWSPNNALPDEVDPASVEVLLELWGDAPSSPATSPLPRATGSDRSETGGGSDGGGGVIANTDARCKAQRLLGVLREGERLNKPVFEVPDDRAVWIAGATGIKAECGEHGREFFHAWSALSDKYDREEADHQWDTLNPNGSKGVGHLFDQARANDFYWSTEGIPIGPGALNGIQEMVRMTVANVEAMVAGGSHNQNDQPSTEGEALLKTHTIADMKSMARSGHNTDLVQGLLFKGTVAHLYGSWGSGKTLVASHLAECVARERPWFGKEVRGGAVLMLVSEDSEGLGWRLVASGASEDNDHLPIRFAAADNLFCVPSLDAAEMLTALIKREAEDIGRPVQLVILDTLLAAARGVDLNSMEEMGKIEGLLKQVAHNTKACVLVVHHSGKDQGRGMLGSIVANTNSQTVLKAEAKNGRHCVHVEKNKRGPQGYDLGHFEIDALNVGETEWHRRDGTVIKSTVTAPVLREADSLAGTPGSTVLSDQAKLVLEVLKGLIQANGVPIQVGPLTLPAIPVAEARQQVIEKLRSEQGMKDDAARQAWRRSLDRLAPDHIGQHEDHLYLAE</sequence>
<keyword evidence="4" id="KW-1185">Reference proteome</keyword>
<dbReference type="Proteomes" id="UP000198615">
    <property type="component" value="Unassembled WGS sequence"/>
</dbReference>
<dbReference type="AlphaFoldDB" id="A0A8G2BFP2"/>
<proteinExistence type="predicted"/>
<dbReference type="EMBL" id="FNBW01000002">
    <property type="protein sequence ID" value="SDF32161.1"/>
    <property type="molecule type" value="Genomic_DNA"/>
</dbReference>
<dbReference type="InterPro" id="IPR027417">
    <property type="entry name" value="P-loop_NTPase"/>
</dbReference>
<dbReference type="InterPro" id="IPR014819">
    <property type="entry name" value="PriCT_2"/>
</dbReference>
<evidence type="ECO:0000259" key="2">
    <source>
        <dbReference type="Pfam" id="PF08707"/>
    </source>
</evidence>
<dbReference type="SUPFAM" id="SSF52540">
    <property type="entry name" value="P-loop containing nucleoside triphosphate hydrolases"/>
    <property type="match status" value="1"/>
</dbReference>
<feature type="region of interest" description="Disordered" evidence="1">
    <location>
        <begin position="303"/>
        <end position="334"/>
    </location>
</feature>
<protein>
    <submittedName>
        <fullName evidence="3">Primase C terminal 2 (PriCT-2)</fullName>
    </submittedName>
</protein>
<dbReference type="Gene3D" id="3.30.70.1790">
    <property type="entry name" value="RepB DNA-primase, N-terminal domain"/>
    <property type="match status" value="1"/>
</dbReference>
<feature type="domain" description="Primase C-terminal 2" evidence="2">
    <location>
        <begin position="363"/>
        <end position="423"/>
    </location>
</feature>
<dbReference type="Gene3D" id="3.40.50.300">
    <property type="entry name" value="P-loop containing nucleotide triphosphate hydrolases"/>
    <property type="match status" value="1"/>
</dbReference>
<evidence type="ECO:0000313" key="3">
    <source>
        <dbReference type="EMBL" id="SDF32161.1"/>
    </source>
</evidence>
<comment type="caution">
    <text evidence="3">The sequence shown here is derived from an EMBL/GenBank/DDBJ whole genome shotgun (WGS) entry which is preliminary data.</text>
</comment>
<name>A0A8G2BFP2_9PROT</name>
<reference evidence="3 4" key="1">
    <citation type="submission" date="2016-10" db="EMBL/GenBank/DDBJ databases">
        <authorList>
            <person name="Varghese N."/>
            <person name="Submissions S."/>
        </authorList>
    </citation>
    <scope>NUCLEOTIDE SEQUENCE [LARGE SCALE GENOMIC DNA]</scope>
    <source>
        <strain evidence="3 4">DSM 18839</strain>
    </source>
</reference>
<feature type="region of interest" description="Disordered" evidence="1">
    <location>
        <begin position="1"/>
        <end position="83"/>
    </location>
</feature>
<dbReference type="RefSeq" id="WP_093148636.1">
    <property type="nucleotide sequence ID" value="NZ_FNBW01000002.1"/>
</dbReference>
<dbReference type="GO" id="GO:0016817">
    <property type="term" value="F:hydrolase activity, acting on acid anhydrides"/>
    <property type="evidence" value="ECO:0007669"/>
    <property type="project" value="InterPro"/>
</dbReference>
<feature type="compositionally biased region" description="Polar residues" evidence="1">
    <location>
        <begin position="44"/>
        <end position="62"/>
    </location>
</feature>
<dbReference type="Pfam" id="PF08707">
    <property type="entry name" value="PriCT_2"/>
    <property type="match status" value="1"/>
</dbReference>
<evidence type="ECO:0000256" key="1">
    <source>
        <dbReference type="SAM" id="MobiDB-lite"/>
    </source>
</evidence>
<dbReference type="OrthoDB" id="1496333at2"/>
<gene>
    <name evidence="3" type="ORF">SAMN05660686_01035</name>
</gene>